<organism evidence="1 2">
    <name type="scientific">Dreissena polymorpha</name>
    <name type="common">Zebra mussel</name>
    <name type="synonym">Mytilus polymorpha</name>
    <dbReference type="NCBI Taxonomy" id="45954"/>
    <lineage>
        <taxon>Eukaryota</taxon>
        <taxon>Metazoa</taxon>
        <taxon>Spiralia</taxon>
        <taxon>Lophotrochozoa</taxon>
        <taxon>Mollusca</taxon>
        <taxon>Bivalvia</taxon>
        <taxon>Autobranchia</taxon>
        <taxon>Heteroconchia</taxon>
        <taxon>Euheterodonta</taxon>
        <taxon>Imparidentia</taxon>
        <taxon>Neoheterodontei</taxon>
        <taxon>Myida</taxon>
        <taxon>Dreissenoidea</taxon>
        <taxon>Dreissenidae</taxon>
        <taxon>Dreissena</taxon>
    </lineage>
</organism>
<protein>
    <submittedName>
        <fullName evidence="1">Uncharacterized protein</fullName>
    </submittedName>
</protein>
<evidence type="ECO:0000313" key="2">
    <source>
        <dbReference type="Proteomes" id="UP000828390"/>
    </source>
</evidence>
<keyword evidence="2" id="KW-1185">Reference proteome</keyword>
<name>A0A9D4R1Y8_DREPO</name>
<accession>A0A9D4R1Y8</accession>
<reference evidence="1" key="1">
    <citation type="journal article" date="2019" name="bioRxiv">
        <title>The Genome of the Zebra Mussel, Dreissena polymorpha: A Resource for Invasive Species Research.</title>
        <authorList>
            <person name="McCartney M.A."/>
            <person name="Auch B."/>
            <person name="Kono T."/>
            <person name="Mallez S."/>
            <person name="Zhang Y."/>
            <person name="Obille A."/>
            <person name="Becker A."/>
            <person name="Abrahante J.E."/>
            <person name="Garbe J."/>
            <person name="Badalamenti J.P."/>
            <person name="Herman A."/>
            <person name="Mangelson H."/>
            <person name="Liachko I."/>
            <person name="Sullivan S."/>
            <person name="Sone E.D."/>
            <person name="Koren S."/>
            <person name="Silverstein K.A.T."/>
            <person name="Beckman K.B."/>
            <person name="Gohl D.M."/>
        </authorList>
    </citation>
    <scope>NUCLEOTIDE SEQUENCE</scope>
    <source>
        <strain evidence="1">Duluth1</strain>
        <tissue evidence="1">Whole animal</tissue>
    </source>
</reference>
<proteinExistence type="predicted"/>
<dbReference type="Proteomes" id="UP000828390">
    <property type="component" value="Unassembled WGS sequence"/>
</dbReference>
<comment type="caution">
    <text evidence="1">The sequence shown here is derived from an EMBL/GenBank/DDBJ whole genome shotgun (WGS) entry which is preliminary data.</text>
</comment>
<reference evidence="1" key="2">
    <citation type="submission" date="2020-11" db="EMBL/GenBank/DDBJ databases">
        <authorList>
            <person name="McCartney M.A."/>
            <person name="Auch B."/>
            <person name="Kono T."/>
            <person name="Mallez S."/>
            <person name="Becker A."/>
            <person name="Gohl D.M."/>
            <person name="Silverstein K.A.T."/>
            <person name="Koren S."/>
            <person name="Bechman K.B."/>
            <person name="Herman A."/>
            <person name="Abrahante J.E."/>
            <person name="Garbe J."/>
        </authorList>
    </citation>
    <scope>NUCLEOTIDE SEQUENCE</scope>
    <source>
        <strain evidence="1">Duluth1</strain>
        <tissue evidence="1">Whole animal</tissue>
    </source>
</reference>
<evidence type="ECO:0000313" key="1">
    <source>
        <dbReference type="EMBL" id="KAH3851027.1"/>
    </source>
</evidence>
<gene>
    <name evidence="1" type="ORF">DPMN_093504</name>
</gene>
<dbReference type="EMBL" id="JAIWYP010000003">
    <property type="protein sequence ID" value="KAH3851027.1"/>
    <property type="molecule type" value="Genomic_DNA"/>
</dbReference>
<dbReference type="AlphaFoldDB" id="A0A9D4R1Y8"/>
<sequence>MPVAFRRTRCAAAFLGQLYRATVRELWLSSQFFAQYVSPPQEHLVLVFLPSLQPSITLQ</sequence>